<evidence type="ECO:0000256" key="10">
    <source>
        <dbReference type="ARBA" id="ARBA00023310"/>
    </source>
</evidence>
<dbReference type="SUPFAM" id="SSF51344">
    <property type="entry name" value="Epsilon subunit of F1F0-ATP synthase N-terminal domain"/>
    <property type="match status" value="1"/>
</dbReference>
<dbReference type="Gene3D" id="1.20.5.440">
    <property type="entry name" value="ATP synthase delta/epsilon subunit, C-terminal domain"/>
    <property type="match status" value="1"/>
</dbReference>
<keyword evidence="6 13" id="KW-0813">Transport</keyword>
<evidence type="ECO:0000313" key="18">
    <source>
        <dbReference type="Proteomes" id="UP000598488"/>
    </source>
</evidence>
<dbReference type="InterPro" id="IPR020547">
    <property type="entry name" value="ATP_synth_F1_esu_C"/>
</dbReference>
<dbReference type="PANTHER" id="PTHR13822:SF10">
    <property type="entry name" value="ATP SYNTHASE EPSILON CHAIN, CHLOROPLASTIC"/>
    <property type="match status" value="1"/>
</dbReference>
<comment type="subcellular location">
    <subcellularLocation>
        <location evidence="2 13">Cell membrane</location>
        <topology evidence="2 13">Peripheral membrane protein</topology>
    </subcellularLocation>
</comment>
<evidence type="ECO:0000256" key="8">
    <source>
        <dbReference type="ARBA" id="ARBA00023136"/>
    </source>
</evidence>
<dbReference type="RefSeq" id="WP_199463167.1">
    <property type="nucleotide sequence ID" value="NZ_JAEMUH010000012.1"/>
</dbReference>
<feature type="domain" description="ATP synthase epsilon subunit C-terminal" evidence="15">
    <location>
        <begin position="89"/>
        <end position="133"/>
    </location>
</feature>
<keyword evidence="10 13" id="KW-0066">ATP synthesis</keyword>
<dbReference type="InterPro" id="IPR020546">
    <property type="entry name" value="ATP_synth_F1_dsu/esu_N"/>
</dbReference>
<feature type="domain" description="ATP synthase F1 complex delta/epsilon subunit N-terminal" evidence="16">
    <location>
        <begin position="7"/>
        <end position="84"/>
    </location>
</feature>
<name>A0ABS0ZD15_9GAMM</name>
<keyword evidence="8 13" id="KW-0472">Membrane</keyword>
<evidence type="ECO:0000256" key="14">
    <source>
        <dbReference type="RuleBase" id="RU003656"/>
    </source>
</evidence>
<evidence type="ECO:0000256" key="12">
    <source>
        <dbReference type="ARBA" id="ARBA00031795"/>
    </source>
</evidence>
<evidence type="ECO:0000256" key="4">
    <source>
        <dbReference type="ARBA" id="ARBA00011648"/>
    </source>
</evidence>
<dbReference type="InterPro" id="IPR036771">
    <property type="entry name" value="ATPsynth_dsu/esu_N"/>
</dbReference>
<evidence type="ECO:0000256" key="13">
    <source>
        <dbReference type="HAMAP-Rule" id="MF_00530"/>
    </source>
</evidence>
<comment type="caution">
    <text evidence="17">The sequence shown here is derived from an EMBL/GenBank/DDBJ whole genome shotgun (WGS) entry which is preliminary data.</text>
</comment>
<reference evidence="17 18" key="1">
    <citation type="submission" date="2020-12" db="EMBL/GenBank/DDBJ databases">
        <title>Comparative genome analysis of fungal antagonists Marinomonas ostreistagni 398 and M. spartinae 468.</title>
        <authorList>
            <person name="Fields J.L."/>
            <person name="Mavrodi O.V."/>
            <person name="Biber P.D."/>
            <person name="Indest K.J."/>
            <person name="Mavrodi D.V."/>
        </authorList>
    </citation>
    <scope>NUCLEOTIDE SEQUENCE [LARGE SCALE GENOMIC DNA]</scope>
    <source>
        <strain evidence="17 18">USM7</strain>
    </source>
</reference>
<protein>
    <recommendedName>
        <fullName evidence="5 13">ATP synthase epsilon chain</fullName>
    </recommendedName>
    <alternativeName>
        <fullName evidence="12 13">ATP synthase F1 sector epsilon subunit</fullName>
    </alternativeName>
    <alternativeName>
        <fullName evidence="11 13">F-ATPase epsilon subunit</fullName>
    </alternativeName>
</protein>
<proteinExistence type="inferred from homology"/>
<comment type="function">
    <text evidence="1 13">Produces ATP from ADP in the presence of a proton gradient across the membrane.</text>
</comment>
<evidence type="ECO:0000259" key="16">
    <source>
        <dbReference type="Pfam" id="PF02823"/>
    </source>
</evidence>
<evidence type="ECO:0000256" key="5">
    <source>
        <dbReference type="ARBA" id="ARBA00014480"/>
    </source>
</evidence>
<dbReference type="PANTHER" id="PTHR13822">
    <property type="entry name" value="ATP SYNTHASE DELTA/EPSILON CHAIN"/>
    <property type="match status" value="1"/>
</dbReference>
<evidence type="ECO:0000256" key="1">
    <source>
        <dbReference type="ARBA" id="ARBA00003543"/>
    </source>
</evidence>
<dbReference type="NCBIfam" id="NF001847">
    <property type="entry name" value="PRK00571.1-4"/>
    <property type="match status" value="1"/>
</dbReference>
<evidence type="ECO:0000256" key="6">
    <source>
        <dbReference type="ARBA" id="ARBA00022448"/>
    </source>
</evidence>
<keyword evidence="13" id="KW-0375">Hydrogen ion transport</keyword>
<comment type="similarity">
    <text evidence="3 13 14">Belongs to the ATPase epsilon chain family.</text>
</comment>
<dbReference type="Pfam" id="PF00401">
    <property type="entry name" value="ATP-synt_DE"/>
    <property type="match status" value="1"/>
</dbReference>
<keyword evidence="13" id="KW-1003">Cell membrane</keyword>
<dbReference type="CDD" id="cd12152">
    <property type="entry name" value="F1-ATPase_delta"/>
    <property type="match status" value="1"/>
</dbReference>
<evidence type="ECO:0000256" key="3">
    <source>
        <dbReference type="ARBA" id="ARBA00005712"/>
    </source>
</evidence>
<organism evidence="17 18">
    <name type="scientific">Marinomonas ostreistagni</name>
    <dbReference type="NCBI Taxonomy" id="359209"/>
    <lineage>
        <taxon>Bacteria</taxon>
        <taxon>Pseudomonadati</taxon>
        <taxon>Pseudomonadota</taxon>
        <taxon>Gammaproteobacteria</taxon>
        <taxon>Oceanospirillales</taxon>
        <taxon>Oceanospirillaceae</taxon>
        <taxon>Marinomonas</taxon>
    </lineage>
</organism>
<evidence type="ECO:0000259" key="15">
    <source>
        <dbReference type="Pfam" id="PF00401"/>
    </source>
</evidence>
<dbReference type="Pfam" id="PF02823">
    <property type="entry name" value="ATP-synt_DE_N"/>
    <property type="match status" value="1"/>
</dbReference>
<dbReference type="NCBIfam" id="TIGR01216">
    <property type="entry name" value="ATP_synt_epsi"/>
    <property type="match status" value="1"/>
</dbReference>
<keyword evidence="9 13" id="KW-0139">CF(1)</keyword>
<comment type="subunit">
    <text evidence="4 13 14">F-type ATPases have 2 components, CF(1) - the catalytic core - and CF(0) - the membrane proton channel. CF(1) has five subunits: alpha(3), beta(3), gamma(1), delta(1), epsilon(1). CF(0) has three main subunits: a, b and c.</text>
</comment>
<dbReference type="SUPFAM" id="SSF46604">
    <property type="entry name" value="Epsilon subunit of F1F0-ATP synthase C-terminal domain"/>
    <property type="match status" value="1"/>
</dbReference>
<sequence>MNRTILCDIVSVERTLFSSPVKYIVVQADQGEVGIFPGHAPLLTLLKAGSARLMKEDGSEEMMFISGGFMEVQPHKVILLADFAERAGELDMEEALAAKQHAEEHLGASSNDLDHTRALKELNEATARIKVIEQSRKIGHFVDKKIKNTQY</sequence>
<dbReference type="Gene3D" id="2.60.15.10">
    <property type="entry name" value="F0F1 ATP synthase delta/epsilon subunit, N-terminal"/>
    <property type="match status" value="1"/>
</dbReference>
<evidence type="ECO:0000313" key="17">
    <source>
        <dbReference type="EMBL" id="MBJ7551559.1"/>
    </source>
</evidence>
<evidence type="ECO:0000256" key="11">
    <source>
        <dbReference type="ARBA" id="ARBA00030215"/>
    </source>
</evidence>
<evidence type="ECO:0000256" key="2">
    <source>
        <dbReference type="ARBA" id="ARBA00004202"/>
    </source>
</evidence>
<keyword evidence="7 13" id="KW-0406">Ion transport</keyword>
<dbReference type="InterPro" id="IPR036794">
    <property type="entry name" value="ATP_F1_dsu/esu_C_sf"/>
</dbReference>
<evidence type="ECO:0000256" key="9">
    <source>
        <dbReference type="ARBA" id="ARBA00023196"/>
    </source>
</evidence>
<dbReference type="HAMAP" id="MF_00530">
    <property type="entry name" value="ATP_synth_epsil_bac"/>
    <property type="match status" value="1"/>
</dbReference>
<dbReference type="EMBL" id="JAEMUH010000012">
    <property type="protein sequence ID" value="MBJ7551559.1"/>
    <property type="molecule type" value="Genomic_DNA"/>
</dbReference>
<gene>
    <name evidence="13" type="primary">atpC</name>
    <name evidence="17" type="ORF">JHD44_12765</name>
</gene>
<evidence type="ECO:0000256" key="7">
    <source>
        <dbReference type="ARBA" id="ARBA00023065"/>
    </source>
</evidence>
<dbReference type="Proteomes" id="UP000598488">
    <property type="component" value="Unassembled WGS sequence"/>
</dbReference>
<accession>A0ABS0ZD15</accession>
<dbReference type="InterPro" id="IPR001469">
    <property type="entry name" value="ATP_synth_F1_dsu/esu"/>
</dbReference>
<keyword evidence="18" id="KW-1185">Reference proteome</keyword>